<feature type="compositionally biased region" description="Polar residues" evidence="8">
    <location>
        <begin position="673"/>
        <end position="686"/>
    </location>
</feature>
<keyword evidence="5 9" id="KW-1133">Transmembrane helix</keyword>
<evidence type="ECO:0000313" key="11">
    <source>
        <dbReference type="EMBL" id="OCK75461.1"/>
    </source>
</evidence>
<dbReference type="EMBL" id="KV745314">
    <property type="protein sequence ID" value="OCK75461.1"/>
    <property type="molecule type" value="Genomic_DNA"/>
</dbReference>
<feature type="region of interest" description="Disordered" evidence="8">
    <location>
        <begin position="733"/>
        <end position="788"/>
    </location>
</feature>
<dbReference type="InterPro" id="IPR029058">
    <property type="entry name" value="AB_hydrolase_fold"/>
</dbReference>
<evidence type="ECO:0000256" key="7">
    <source>
        <dbReference type="ARBA" id="ARBA00023136"/>
    </source>
</evidence>
<dbReference type="InterPro" id="IPR000073">
    <property type="entry name" value="AB_hydrolase_1"/>
</dbReference>
<dbReference type="PANTHER" id="PTHR11005">
    <property type="entry name" value="LYSOSOMAL ACID LIPASE-RELATED"/>
    <property type="match status" value="1"/>
</dbReference>
<feature type="compositionally biased region" description="Polar residues" evidence="8">
    <location>
        <begin position="576"/>
        <end position="586"/>
    </location>
</feature>
<feature type="domain" description="AB hydrolase-1" evidence="10">
    <location>
        <begin position="136"/>
        <end position="429"/>
    </location>
</feature>
<dbReference type="GO" id="GO:0016020">
    <property type="term" value="C:membrane"/>
    <property type="evidence" value="ECO:0007669"/>
    <property type="project" value="UniProtKB-SubCell"/>
</dbReference>
<evidence type="ECO:0000256" key="3">
    <source>
        <dbReference type="ARBA" id="ARBA00022801"/>
    </source>
</evidence>
<feature type="compositionally biased region" description="Polar residues" evidence="8">
    <location>
        <begin position="535"/>
        <end position="552"/>
    </location>
</feature>
<dbReference type="AlphaFoldDB" id="A0A8E2E1K4"/>
<evidence type="ECO:0000256" key="5">
    <source>
        <dbReference type="ARBA" id="ARBA00022989"/>
    </source>
</evidence>
<feature type="compositionally biased region" description="Gly residues" evidence="8">
    <location>
        <begin position="765"/>
        <end position="788"/>
    </location>
</feature>
<keyword evidence="2 9" id="KW-0812">Transmembrane</keyword>
<feature type="compositionally biased region" description="Low complexity" evidence="8">
    <location>
        <begin position="644"/>
        <end position="656"/>
    </location>
</feature>
<dbReference type="FunFam" id="3.40.50.1820:FF:000095">
    <property type="entry name" value="Triglyceride lipase-cholesterol esterase"/>
    <property type="match status" value="1"/>
</dbReference>
<comment type="subcellular location">
    <subcellularLocation>
        <location evidence="1">Membrane</location>
        <topology evidence="1">Single-pass membrane protein</topology>
    </subcellularLocation>
</comment>
<dbReference type="SUPFAM" id="SSF53474">
    <property type="entry name" value="alpha/beta-Hydrolases"/>
    <property type="match status" value="1"/>
</dbReference>
<dbReference type="Pfam" id="PF00561">
    <property type="entry name" value="Abhydrolase_1"/>
    <property type="match status" value="1"/>
</dbReference>
<sequence length="788" mass="85068">MPHIPFLSRLHIREYAALVISFILIGLESIISIITLTLPPSIIKLFYRLTRRLFNYLSSPQGRRSRQKKKAISSSIANASDFVELCELFGYYAEEHIVQTRDGYLLGLHRLGWRRGEEGVRINAGGVGDGGLRKKVVYLHHGLMMNSEVWMCLTEKERNLPFVLVERGYDVWLGNNRGNKYSKKCVHSAPTSTAFWNFSMDQFAFHDIPDSISYILSTTSQPSLSYIGFSQGTAQAFATLSIHPTLNEQVDVFIALAPAMSPKGLTSTIVDSFVKASPEVLFLAFGRRAILGSATMWQAILYPPIFVRLIDVSLSFLFGWTGQNITPHQKLAAYPHLYSFTSTKSVVHWFQIIRNGVFQMYDDEAPLTITNRNKYYKIAKFPTRNIKTPIVLVYGGSDSLVDIDVMLKELPRHTVAKEIPHYEHLDFLWASSVNQLVFPHVFDALDEYATSDGEAGAGGSGSDSRSGNRKRVRRDYRSPARYRGPFLQPGNGASMLGLRDNEDEDEDESSSSPAILRAKKVSQNTGRLMLPMADPSSTTLPNSVTTTDQTDAPMTPVEGLARRDPQRGTASRLPASASTYPSQTGQGMHGTSPPPPHTALPPSALFSPSPNPPDAPSDGARAAEGKRAFRVGAFPTITAASPANSQSQHTNQTSTSRPEGWWSSDEVAGTGGSNNSTPAKSPSRASFESLGGGKDGRFGKEGIRVGAGRAVGGVVYGEGLHVGGFGGHVVGDRVGSGAKGDSGSRGNRGEGAEKKRRKGKRREGSAGGGAGAGEGTGGGSTIVAGPGG</sequence>
<dbReference type="Proteomes" id="UP000250266">
    <property type="component" value="Unassembled WGS sequence"/>
</dbReference>
<protein>
    <submittedName>
        <fullName evidence="11">Alpha/beta-hydrolase</fullName>
    </submittedName>
</protein>
<evidence type="ECO:0000256" key="9">
    <source>
        <dbReference type="SAM" id="Phobius"/>
    </source>
</evidence>
<evidence type="ECO:0000313" key="12">
    <source>
        <dbReference type="Proteomes" id="UP000250266"/>
    </source>
</evidence>
<feature type="transmembrane region" description="Helical" evidence="9">
    <location>
        <begin position="15"/>
        <end position="38"/>
    </location>
</feature>
<evidence type="ECO:0000256" key="6">
    <source>
        <dbReference type="ARBA" id="ARBA00023098"/>
    </source>
</evidence>
<feature type="region of interest" description="Disordered" evidence="8">
    <location>
        <begin position="452"/>
        <end position="624"/>
    </location>
</feature>
<dbReference type="OrthoDB" id="9974421at2759"/>
<evidence type="ECO:0000256" key="4">
    <source>
        <dbReference type="ARBA" id="ARBA00022963"/>
    </source>
</evidence>
<evidence type="ECO:0000256" key="1">
    <source>
        <dbReference type="ARBA" id="ARBA00004167"/>
    </source>
</evidence>
<evidence type="ECO:0000256" key="8">
    <source>
        <dbReference type="SAM" id="MobiDB-lite"/>
    </source>
</evidence>
<name>A0A8E2E1K4_9PEZI</name>
<evidence type="ECO:0000259" key="10">
    <source>
        <dbReference type="Pfam" id="PF00561"/>
    </source>
</evidence>
<gene>
    <name evidence="11" type="ORF">K432DRAFT_429405</name>
</gene>
<feature type="region of interest" description="Disordered" evidence="8">
    <location>
        <begin position="637"/>
        <end position="698"/>
    </location>
</feature>
<reference evidence="11 12" key="1">
    <citation type="journal article" date="2016" name="Nat. Commun.">
        <title>Ectomycorrhizal ecology is imprinted in the genome of the dominant symbiotic fungus Cenococcum geophilum.</title>
        <authorList>
            <consortium name="DOE Joint Genome Institute"/>
            <person name="Peter M."/>
            <person name="Kohler A."/>
            <person name="Ohm R.A."/>
            <person name="Kuo A."/>
            <person name="Krutzmann J."/>
            <person name="Morin E."/>
            <person name="Arend M."/>
            <person name="Barry K.W."/>
            <person name="Binder M."/>
            <person name="Choi C."/>
            <person name="Clum A."/>
            <person name="Copeland A."/>
            <person name="Grisel N."/>
            <person name="Haridas S."/>
            <person name="Kipfer T."/>
            <person name="LaButti K."/>
            <person name="Lindquist E."/>
            <person name="Lipzen A."/>
            <person name="Maire R."/>
            <person name="Meier B."/>
            <person name="Mihaltcheva S."/>
            <person name="Molinier V."/>
            <person name="Murat C."/>
            <person name="Poggeler S."/>
            <person name="Quandt C.A."/>
            <person name="Sperisen C."/>
            <person name="Tritt A."/>
            <person name="Tisserant E."/>
            <person name="Crous P.W."/>
            <person name="Henrissat B."/>
            <person name="Nehls U."/>
            <person name="Egli S."/>
            <person name="Spatafora J.W."/>
            <person name="Grigoriev I.V."/>
            <person name="Martin F.M."/>
        </authorList>
    </citation>
    <scope>NUCLEOTIDE SEQUENCE [LARGE SCALE GENOMIC DNA]</scope>
    <source>
        <strain evidence="11 12">CBS 459.81</strain>
    </source>
</reference>
<dbReference type="Gene3D" id="3.40.50.1820">
    <property type="entry name" value="alpha/beta hydrolase"/>
    <property type="match status" value="1"/>
</dbReference>
<organism evidence="11 12">
    <name type="scientific">Lepidopterella palustris CBS 459.81</name>
    <dbReference type="NCBI Taxonomy" id="1314670"/>
    <lineage>
        <taxon>Eukaryota</taxon>
        <taxon>Fungi</taxon>
        <taxon>Dikarya</taxon>
        <taxon>Ascomycota</taxon>
        <taxon>Pezizomycotina</taxon>
        <taxon>Dothideomycetes</taxon>
        <taxon>Pleosporomycetidae</taxon>
        <taxon>Mytilinidiales</taxon>
        <taxon>Argynnaceae</taxon>
        <taxon>Lepidopterella</taxon>
    </lineage>
</organism>
<evidence type="ECO:0000256" key="2">
    <source>
        <dbReference type="ARBA" id="ARBA00022692"/>
    </source>
</evidence>
<keyword evidence="4" id="KW-0442">Lipid degradation</keyword>
<accession>A0A8E2E1K4</accession>
<keyword evidence="12" id="KW-1185">Reference proteome</keyword>
<keyword evidence="3 11" id="KW-0378">Hydrolase</keyword>
<keyword evidence="6" id="KW-0443">Lipid metabolism</keyword>
<dbReference type="GO" id="GO:0016787">
    <property type="term" value="F:hydrolase activity"/>
    <property type="evidence" value="ECO:0007669"/>
    <property type="project" value="UniProtKB-KW"/>
</dbReference>
<dbReference type="GO" id="GO:0016042">
    <property type="term" value="P:lipid catabolic process"/>
    <property type="evidence" value="ECO:0007669"/>
    <property type="project" value="UniProtKB-KW"/>
</dbReference>
<proteinExistence type="predicted"/>
<keyword evidence="7 9" id="KW-0472">Membrane</keyword>